<dbReference type="PaxDb" id="35128-Thaps3773"/>
<dbReference type="InParanoid" id="B8BYR0"/>
<proteinExistence type="predicted"/>
<dbReference type="HOGENOM" id="CLU_663079_0_0_1"/>
<dbReference type="GeneID" id="7445326"/>
<accession>B8BYR0</accession>
<reference evidence="3 4" key="1">
    <citation type="journal article" date="2004" name="Science">
        <title>The genome of the diatom Thalassiosira pseudonana: ecology, evolution, and metabolism.</title>
        <authorList>
            <person name="Armbrust E.V."/>
            <person name="Berges J.A."/>
            <person name="Bowler C."/>
            <person name="Green B.R."/>
            <person name="Martinez D."/>
            <person name="Putnam N.H."/>
            <person name="Zhou S."/>
            <person name="Allen A.E."/>
            <person name="Apt K.E."/>
            <person name="Bechner M."/>
            <person name="Brzezinski M.A."/>
            <person name="Chaal B.K."/>
            <person name="Chiovitti A."/>
            <person name="Davis A.K."/>
            <person name="Demarest M.S."/>
            <person name="Detter J.C."/>
            <person name="Glavina T."/>
            <person name="Goodstein D."/>
            <person name="Hadi M.Z."/>
            <person name="Hellsten U."/>
            <person name="Hildebrand M."/>
            <person name="Jenkins B.D."/>
            <person name="Jurka J."/>
            <person name="Kapitonov V.V."/>
            <person name="Kroger N."/>
            <person name="Lau W.W."/>
            <person name="Lane T.W."/>
            <person name="Larimer F.W."/>
            <person name="Lippmeier J.C."/>
            <person name="Lucas S."/>
            <person name="Medina M."/>
            <person name="Montsant A."/>
            <person name="Obornik M."/>
            <person name="Parker M.S."/>
            <person name="Palenik B."/>
            <person name="Pazour G.J."/>
            <person name="Richardson P.M."/>
            <person name="Rynearson T.A."/>
            <person name="Saito M.A."/>
            <person name="Schwartz D.C."/>
            <person name="Thamatrakoln K."/>
            <person name="Valentin K."/>
            <person name="Vardi A."/>
            <person name="Wilkerson F.P."/>
            <person name="Rokhsar D.S."/>
        </authorList>
    </citation>
    <scope>NUCLEOTIDE SEQUENCE [LARGE SCALE GENOMIC DNA]</scope>
    <source>
        <strain evidence="3 4">CCMP1335</strain>
    </source>
</reference>
<feature type="region of interest" description="Disordered" evidence="1">
    <location>
        <begin position="195"/>
        <end position="257"/>
    </location>
</feature>
<keyword evidence="2" id="KW-0472">Membrane</keyword>
<gene>
    <name evidence="3" type="ORF">THAPSDRAFT_3773</name>
</gene>
<feature type="compositionally biased region" description="Polar residues" evidence="1">
    <location>
        <begin position="111"/>
        <end position="124"/>
    </location>
</feature>
<feature type="compositionally biased region" description="Basic and acidic residues" evidence="1">
    <location>
        <begin position="1"/>
        <end position="14"/>
    </location>
</feature>
<name>B8BYR0_THAPS</name>
<dbReference type="KEGG" id="tps:THAPSDRAFT_3773"/>
<reference evidence="3 4" key="2">
    <citation type="journal article" date="2008" name="Nature">
        <title>The Phaeodactylum genome reveals the evolutionary history of diatom genomes.</title>
        <authorList>
            <person name="Bowler C."/>
            <person name="Allen A.E."/>
            <person name="Badger J.H."/>
            <person name="Grimwood J."/>
            <person name="Jabbari K."/>
            <person name="Kuo A."/>
            <person name="Maheswari U."/>
            <person name="Martens C."/>
            <person name="Maumus F."/>
            <person name="Otillar R.P."/>
            <person name="Rayko E."/>
            <person name="Salamov A."/>
            <person name="Vandepoele K."/>
            <person name="Beszteri B."/>
            <person name="Gruber A."/>
            <person name="Heijde M."/>
            <person name="Katinka M."/>
            <person name="Mock T."/>
            <person name="Valentin K."/>
            <person name="Verret F."/>
            <person name="Berges J.A."/>
            <person name="Brownlee C."/>
            <person name="Cadoret J.P."/>
            <person name="Chiovitti A."/>
            <person name="Choi C.J."/>
            <person name="Coesel S."/>
            <person name="De Martino A."/>
            <person name="Detter J.C."/>
            <person name="Durkin C."/>
            <person name="Falciatore A."/>
            <person name="Fournet J."/>
            <person name="Haruta M."/>
            <person name="Huysman M.J."/>
            <person name="Jenkins B.D."/>
            <person name="Jiroutova K."/>
            <person name="Jorgensen R.E."/>
            <person name="Joubert Y."/>
            <person name="Kaplan A."/>
            <person name="Kroger N."/>
            <person name="Kroth P.G."/>
            <person name="La Roche J."/>
            <person name="Lindquist E."/>
            <person name="Lommer M."/>
            <person name="Martin-Jezequel V."/>
            <person name="Lopez P.J."/>
            <person name="Lucas S."/>
            <person name="Mangogna M."/>
            <person name="McGinnis K."/>
            <person name="Medlin L.K."/>
            <person name="Montsant A."/>
            <person name="Oudot-Le Secq M.P."/>
            <person name="Napoli C."/>
            <person name="Obornik M."/>
            <person name="Parker M.S."/>
            <person name="Petit J.L."/>
            <person name="Porcel B.M."/>
            <person name="Poulsen N."/>
            <person name="Robison M."/>
            <person name="Rychlewski L."/>
            <person name="Rynearson T.A."/>
            <person name="Schmutz J."/>
            <person name="Shapiro H."/>
            <person name="Siaut M."/>
            <person name="Stanley M."/>
            <person name="Sussman M.R."/>
            <person name="Taylor A.R."/>
            <person name="Vardi A."/>
            <person name="von Dassow P."/>
            <person name="Vyverman W."/>
            <person name="Willis A."/>
            <person name="Wyrwicz L.S."/>
            <person name="Rokhsar D.S."/>
            <person name="Weissenbach J."/>
            <person name="Armbrust E.V."/>
            <person name="Green B.R."/>
            <person name="Van de Peer Y."/>
            <person name="Grigoriev I.V."/>
        </authorList>
    </citation>
    <scope>NUCLEOTIDE SEQUENCE [LARGE SCALE GENOMIC DNA]</scope>
    <source>
        <strain evidence="3 4">CCMP1335</strain>
    </source>
</reference>
<evidence type="ECO:0000313" key="4">
    <source>
        <dbReference type="Proteomes" id="UP000001449"/>
    </source>
</evidence>
<feature type="transmembrane region" description="Helical" evidence="2">
    <location>
        <begin position="292"/>
        <end position="310"/>
    </location>
</feature>
<feature type="region of interest" description="Disordered" evidence="1">
    <location>
        <begin position="1"/>
        <end position="154"/>
    </location>
</feature>
<feature type="compositionally biased region" description="Basic residues" evidence="1">
    <location>
        <begin position="227"/>
        <end position="237"/>
    </location>
</feature>
<feature type="compositionally biased region" description="Low complexity" evidence="1">
    <location>
        <begin position="208"/>
        <end position="226"/>
    </location>
</feature>
<feature type="transmembrane region" description="Helical" evidence="2">
    <location>
        <begin position="316"/>
        <end position="344"/>
    </location>
</feature>
<evidence type="ECO:0000313" key="3">
    <source>
        <dbReference type="EMBL" id="EED93931.1"/>
    </source>
</evidence>
<dbReference type="Proteomes" id="UP000001449">
    <property type="component" value="Chromosome 3"/>
</dbReference>
<protein>
    <submittedName>
        <fullName evidence="3">Uncharacterized protein</fullName>
    </submittedName>
</protein>
<evidence type="ECO:0000256" key="2">
    <source>
        <dbReference type="SAM" id="Phobius"/>
    </source>
</evidence>
<dbReference type="RefSeq" id="XP_002288495.1">
    <property type="nucleotide sequence ID" value="XM_002288459.1"/>
</dbReference>
<evidence type="ECO:0000256" key="1">
    <source>
        <dbReference type="SAM" id="MobiDB-lite"/>
    </source>
</evidence>
<keyword evidence="2" id="KW-1133">Transmembrane helix</keyword>
<keyword evidence="4" id="KW-1185">Reference proteome</keyword>
<feature type="compositionally biased region" description="Basic and acidic residues" evidence="1">
    <location>
        <begin position="78"/>
        <end position="96"/>
    </location>
</feature>
<sequence>MQDDRDQSSHHEHMLNAVDNDGGAAVHDKSTTSSSSSTAQNQPSSLNDIVISPSMGEEYTIYDVDGSTAPINPFRLDNNGHSESYHDKANTEDKMNGSHSLDSEEDLADISISSPQSTQQNAGGNTMEDLENDPPDLTRNPSLSLSAYSGYDSEEDEDGILGRYGIQVLASTSNAVLGMRSHDDDESVYSAVNTSAEMDDENDHRLRSNTSDTSFSRSSSSNGGSRNPRRKKKRPRDRIKDAINGMRRAHQDAQRQRSTRRFLAMSEGTQTPHSFTETICLSPWCDFSSGRGMVIMFASALLCILVAVALGGSGHITGGICTVTISIVIILVRRFWVAIYWLVWGQFLEKRRRRNMQVYDTLNGENPGGLEIPVQEFESVQDFDDVDGEVEFTGGLEFDNEDEEEAECTTSADIV</sequence>
<keyword evidence="2" id="KW-0812">Transmembrane</keyword>
<organism evidence="3 4">
    <name type="scientific">Thalassiosira pseudonana</name>
    <name type="common">Marine diatom</name>
    <name type="synonym">Cyclotella nana</name>
    <dbReference type="NCBI Taxonomy" id="35128"/>
    <lineage>
        <taxon>Eukaryota</taxon>
        <taxon>Sar</taxon>
        <taxon>Stramenopiles</taxon>
        <taxon>Ochrophyta</taxon>
        <taxon>Bacillariophyta</taxon>
        <taxon>Coscinodiscophyceae</taxon>
        <taxon>Thalassiosirophycidae</taxon>
        <taxon>Thalassiosirales</taxon>
        <taxon>Thalassiosiraceae</taxon>
        <taxon>Thalassiosira</taxon>
    </lineage>
</organism>
<dbReference type="AlphaFoldDB" id="B8BYR0"/>
<dbReference type="EMBL" id="CM000640">
    <property type="protein sequence ID" value="EED93931.1"/>
    <property type="molecule type" value="Genomic_DNA"/>
</dbReference>